<dbReference type="InterPro" id="IPR036282">
    <property type="entry name" value="Glutathione-S-Trfase_C_sf"/>
</dbReference>
<evidence type="ECO:0008006" key="3">
    <source>
        <dbReference type="Google" id="ProtNLM"/>
    </source>
</evidence>
<keyword evidence="2" id="KW-1185">Reference proteome</keyword>
<protein>
    <recommendedName>
        <fullName evidence="3">Glutathione S-transferase family protein</fullName>
    </recommendedName>
</protein>
<dbReference type="SUPFAM" id="SSF52833">
    <property type="entry name" value="Thioredoxin-like"/>
    <property type="match status" value="1"/>
</dbReference>
<dbReference type="PROSITE" id="PS50405">
    <property type="entry name" value="GST_CTER"/>
    <property type="match status" value="1"/>
</dbReference>
<dbReference type="OrthoDB" id="9810080at2"/>
<dbReference type="InterPro" id="IPR036249">
    <property type="entry name" value="Thioredoxin-like_sf"/>
</dbReference>
<sequence length="258" mass="29677">MLHLYHSAYSTCSQKVRLALFEKGLTFDTTEMEFWRGDHLTPEYLAINPNGVVPTLVHDGHPILDSSVIVEYLDDVFPNNKLSPTAPVARANMRSWMRYLEEVPTTAIRVPSFNKVFRQLRIDLSDQELEDEANRRPLRKGFYQEMGREGFNDARYEASLGQLQQTITRMEQALTTNRFLCGDDLTLADICVIPTIDRMRDIGLGDMVTVSKCVQRWWTDVEQRESFANTFYPGTRVSERYKVLPNGTRSKAFAHIST</sequence>
<dbReference type="Gene3D" id="3.40.30.10">
    <property type="entry name" value="Glutaredoxin"/>
    <property type="match status" value="1"/>
</dbReference>
<evidence type="ECO:0000313" key="1">
    <source>
        <dbReference type="EMBL" id="AKS47142.1"/>
    </source>
</evidence>
<dbReference type="PANTHER" id="PTHR44051">
    <property type="entry name" value="GLUTATHIONE S-TRANSFERASE-RELATED"/>
    <property type="match status" value="1"/>
</dbReference>
<dbReference type="PROSITE" id="PS50404">
    <property type="entry name" value="GST_NTER"/>
    <property type="match status" value="1"/>
</dbReference>
<name>A0A0K0Y8E1_9RHOB</name>
<dbReference type="Proteomes" id="UP000067444">
    <property type="component" value="Chromosome"/>
</dbReference>
<dbReference type="SFLD" id="SFLDG00358">
    <property type="entry name" value="Main_(cytGST)"/>
    <property type="match status" value="1"/>
</dbReference>
<proteinExistence type="predicted"/>
<dbReference type="Gene3D" id="1.20.1050.10">
    <property type="match status" value="1"/>
</dbReference>
<accession>A0A0K0Y8E1</accession>
<gene>
    <name evidence="1" type="ORF">OSB_26150</name>
</gene>
<dbReference type="AlphaFoldDB" id="A0A0K0Y8E1"/>
<evidence type="ECO:0000313" key="2">
    <source>
        <dbReference type="Proteomes" id="UP000067444"/>
    </source>
</evidence>
<dbReference type="EMBL" id="CP012160">
    <property type="protein sequence ID" value="AKS47142.1"/>
    <property type="molecule type" value="Genomic_DNA"/>
</dbReference>
<reference evidence="1 2" key="1">
    <citation type="journal article" date="2015" name="Genome Announc.">
        <title>Closed Genome Sequence of Octadecabacter temperatus SB1, the First Mesophilic Species of the Genus Octadecabacter.</title>
        <authorList>
            <person name="Voget S."/>
            <person name="Billerbeck S."/>
            <person name="Simon M."/>
            <person name="Daniel R."/>
        </authorList>
    </citation>
    <scope>NUCLEOTIDE SEQUENCE [LARGE SCALE GENOMIC DNA]</scope>
    <source>
        <strain evidence="1 2">SB1</strain>
    </source>
</reference>
<dbReference type="Pfam" id="PF13410">
    <property type="entry name" value="GST_C_2"/>
    <property type="match status" value="1"/>
</dbReference>
<dbReference type="KEGG" id="otm:OSB_26150"/>
<dbReference type="SUPFAM" id="SSF47616">
    <property type="entry name" value="GST C-terminal domain-like"/>
    <property type="match status" value="1"/>
</dbReference>
<dbReference type="PANTHER" id="PTHR44051:SF8">
    <property type="entry name" value="GLUTATHIONE S-TRANSFERASE GSTA"/>
    <property type="match status" value="1"/>
</dbReference>
<dbReference type="RefSeq" id="WP_049835370.1">
    <property type="nucleotide sequence ID" value="NZ_CP012160.1"/>
</dbReference>
<dbReference type="Pfam" id="PF13409">
    <property type="entry name" value="GST_N_2"/>
    <property type="match status" value="1"/>
</dbReference>
<dbReference type="InterPro" id="IPR010987">
    <property type="entry name" value="Glutathione-S-Trfase_C-like"/>
</dbReference>
<dbReference type="CDD" id="cd00570">
    <property type="entry name" value="GST_N_family"/>
    <property type="match status" value="1"/>
</dbReference>
<dbReference type="PATRIC" id="fig|1458307.3.peg.2646"/>
<dbReference type="SFLD" id="SFLDS00019">
    <property type="entry name" value="Glutathione_Transferase_(cytos"/>
    <property type="match status" value="1"/>
</dbReference>
<dbReference type="InterPro" id="IPR004045">
    <property type="entry name" value="Glutathione_S-Trfase_N"/>
</dbReference>
<organism evidence="1 2">
    <name type="scientific">Octadecabacter temperatus</name>
    <dbReference type="NCBI Taxonomy" id="1458307"/>
    <lineage>
        <taxon>Bacteria</taxon>
        <taxon>Pseudomonadati</taxon>
        <taxon>Pseudomonadota</taxon>
        <taxon>Alphaproteobacteria</taxon>
        <taxon>Rhodobacterales</taxon>
        <taxon>Roseobacteraceae</taxon>
        <taxon>Octadecabacter</taxon>
    </lineage>
</organism>
<dbReference type="STRING" id="1458307.OSB_26150"/>
<dbReference type="InterPro" id="IPR040079">
    <property type="entry name" value="Glutathione_S-Trfase"/>
</dbReference>